<feature type="non-terminal residue" evidence="1">
    <location>
        <position position="128"/>
    </location>
</feature>
<name>A0A8T7H598_9EURY</name>
<protein>
    <recommendedName>
        <fullName evidence="3">Pectate lyase superfamily protein domain-containing protein</fullName>
    </recommendedName>
</protein>
<dbReference type="InterPro" id="IPR012334">
    <property type="entry name" value="Pectin_lyas_fold"/>
</dbReference>
<dbReference type="Gene3D" id="2.160.20.10">
    <property type="entry name" value="Single-stranded right-handed beta-helix, Pectin lyase-like"/>
    <property type="match status" value="1"/>
</dbReference>
<dbReference type="InterPro" id="IPR011050">
    <property type="entry name" value="Pectin_lyase_fold/virulence"/>
</dbReference>
<gene>
    <name evidence="1" type="ORF">HQQ74_10160</name>
</gene>
<dbReference type="EMBL" id="JABMJE010000197">
    <property type="protein sequence ID" value="NQS79037.1"/>
    <property type="molecule type" value="Genomic_DNA"/>
</dbReference>
<evidence type="ECO:0008006" key="3">
    <source>
        <dbReference type="Google" id="ProtNLM"/>
    </source>
</evidence>
<organism evidence="1 2">
    <name type="scientific">Methanoculleus bourgensis</name>
    <dbReference type="NCBI Taxonomy" id="83986"/>
    <lineage>
        <taxon>Archaea</taxon>
        <taxon>Methanobacteriati</taxon>
        <taxon>Methanobacteriota</taxon>
        <taxon>Stenosarchaea group</taxon>
        <taxon>Methanomicrobia</taxon>
        <taxon>Methanomicrobiales</taxon>
        <taxon>Methanomicrobiaceae</taxon>
        <taxon>Methanoculleus</taxon>
    </lineage>
</organism>
<evidence type="ECO:0000313" key="1">
    <source>
        <dbReference type="EMBL" id="NQS79037.1"/>
    </source>
</evidence>
<dbReference type="SUPFAM" id="SSF51126">
    <property type="entry name" value="Pectin lyase-like"/>
    <property type="match status" value="1"/>
</dbReference>
<evidence type="ECO:0000313" key="2">
    <source>
        <dbReference type="Proteomes" id="UP000737555"/>
    </source>
</evidence>
<reference evidence="1" key="1">
    <citation type="submission" date="2020-05" db="EMBL/GenBank/DDBJ databases">
        <title>The first insight into the ecology of ammonia-tolerant syntrophic propionate oxidizing bacteria.</title>
        <authorList>
            <person name="Singh A."/>
            <person name="Schnurer A."/>
            <person name="Westerholm M."/>
        </authorList>
    </citation>
    <scope>NUCLEOTIDE SEQUENCE</scope>
    <source>
        <strain evidence="1">MAG54</strain>
    </source>
</reference>
<sequence>MTVRPSSGMASPPGLPCTGRCWPRPLLVVAVLSLLLVQGVAAVPLVVAAGDSSPAFAAQADYTCDGIDDQVEIQAALAALPDGGTVILADGTFNCSGSVNPAAGTTLLGQGPDATFLKFSRNGRLNVS</sequence>
<dbReference type="AlphaFoldDB" id="A0A8T7H598"/>
<dbReference type="Proteomes" id="UP000737555">
    <property type="component" value="Unassembled WGS sequence"/>
</dbReference>
<accession>A0A8T7H598</accession>
<comment type="caution">
    <text evidence="1">The sequence shown here is derived from an EMBL/GenBank/DDBJ whole genome shotgun (WGS) entry which is preliminary data.</text>
</comment>
<proteinExistence type="predicted"/>